<feature type="region of interest" description="Disordered" evidence="1">
    <location>
        <begin position="275"/>
        <end position="322"/>
    </location>
</feature>
<dbReference type="EMBL" id="JBHLYQ010000017">
    <property type="protein sequence ID" value="MFC0081136.1"/>
    <property type="molecule type" value="Genomic_DNA"/>
</dbReference>
<evidence type="ECO:0000256" key="1">
    <source>
        <dbReference type="SAM" id="MobiDB-lite"/>
    </source>
</evidence>
<gene>
    <name evidence="3" type="ORF">ACFFRE_03040</name>
</gene>
<keyword evidence="4" id="KW-1185">Reference proteome</keyword>
<proteinExistence type="predicted"/>
<sequence length="540" mass="52692">MGDPRQAQLVAHQAARQELWALALRYRAVVVGAALVAVVAAVFPSVTPGRVLGEFYGSPRASALARGSRNAGQAPAGLTQGLSSPPRTRGLAGGELGPGTGPVGGTGPVAGTSPAAGGLAPSSGGAGGFPAPSSSLPGLAPAPIEPATGGSAGAPSCPLPAPQLPVTVPQVDALLQALSGLCAVLTTVPSLASELPSILADLPSSAQSEQLPPPLASFVQELAFDVLIPLLSVLPLPASFPGESALTGGRLPSGGSAADPLSGLLGGSAGPGGVPLSFLTAQGADPPSSRGGPGDPPSYQGAAFGVPQDPSGSATGRDPQRPSAMDLLVGLVPGTTLPASLARMLPPLTEAGFPVAVVLFPAVTADSPGDLAAWASRVAAQLPAGSALELASSPLRPDGRGFGPSLPAEELADVLAHLGQARTRRISTGLFVPASAPAGGTWLGALAAALGPAGLGPGRALGLLQADLVDPSPGARTCRASLEALLSELQRSSLGSVPLAVTQAGPEGTFVGCPVPSPGSQDPTRPGLLVAEPVLSGVWR</sequence>
<evidence type="ECO:0000313" key="4">
    <source>
        <dbReference type="Proteomes" id="UP001589788"/>
    </source>
</evidence>
<protein>
    <submittedName>
        <fullName evidence="3">Uncharacterized protein</fullName>
    </submittedName>
</protein>
<feature type="compositionally biased region" description="Low complexity" evidence="1">
    <location>
        <begin position="109"/>
        <end position="142"/>
    </location>
</feature>
<keyword evidence="2" id="KW-0812">Transmembrane</keyword>
<evidence type="ECO:0000256" key="2">
    <source>
        <dbReference type="SAM" id="Phobius"/>
    </source>
</evidence>
<keyword evidence="2" id="KW-0472">Membrane</keyword>
<keyword evidence="2" id="KW-1133">Transmembrane helix</keyword>
<name>A0ABV6C0C5_9ACTN</name>
<dbReference type="RefSeq" id="WP_377788091.1">
    <property type="nucleotide sequence ID" value="NZ_JBHLYQ010000017.1"/>
</dbReference>
<dbReference type="Proteomes" id="UP001589788">
    <property type="component" value="Unassembled WGS sequence"/>
</dbReference>
<reference evidence="3 4" key="1">
    <citation type="submission" date="2024-09" db="EMBL/GenBank/DDBJ databases">
        <authorList>
            <person name="Sun Q."/>
            <person name="Mori K."/>
        </authorList>
    </citation>
    <scope>NUCLEOTIDE SEQUENCE [LARGE SCALE GENOMIC DNA]</scope>
    <source>
        <strain evidence="3 4">JCM 15389</strain>
    </source>
</reference>
<feature type="transmembrane region" description="Helical" evidence="2">
    <location>
        <begin position="26"/>
        <end position="46"/>
    </location>
</feature>
<feature type="region of interest" description="Disordered" evidence="1">
    <location>
        <begin position="66"/>
        <end position="156"/>
    </location>
</feature>
<accession>A0ABV6C0C5</accession>
<organism evidence="3 4">
    <name type="scientific">Aciditerrimonas ferrireducens</name>
    <dbReference type="NCBI Taxonomy" id="667306"/>
    <lineage>
        <taxon>Bacteria</taxon>
        <taxon>Bacillati</taxon>
        <taxon>Actinomycetota</taxon>
        <taxon>Acidimicrobiia</taxon>
        <taxon>Acidimicrobiales</taxon>
        <taxon>Acidimicrobiaceae</taxon>
        <taxon>Aciditerrimonas</taxon>
    </lineage>
</organism>
<comment type="caution">
    <text evidence="3">The sequence shown here is derived from an EMBL/GenBank/DDBJ whole genome shotgun (WGS) entry which is preliminary data.</text>
</comment>
<feature type="compositionally biased region" description="Gly residues" evidence="1">
    <location>
        <begin position="91"/>
        <end position="108"/>
    </location>
</feature>
<evidence type="ECO:0000313" key="3">
    <source>
        <dbReference type="EMBL" id="MFC0081136.1"/>
    </source>
</evidence>